<sequence length="106" mass="12171">METIKFNTLLTDLKPLMQNVEVVIGGYVTDENSVRCKTLELCATSAGTEKVDYYVNEKDQLFSIHFARMLDLRLSVCAIDFFPDYSRNEINKVDAIIHKELSAKYK</sequence>
<proteinExistence type="predicted"/>
<dbReference type="RefSeq" id="WP_146901482.1">
    <property type="nucleotide sequence ID" value="NZ_BJYS01000031.1"/>
</dbReference>
<evidence type="ECO:0000313" key="1">
    <source>
        <dbReference type="EMBL" id="GEO06110.1"/>
    </source>
</evidence>
<protein>
    <submittedName>
        <fullName evidence="1">Uncharacterized protein</fullName>
    </submittedName>
</protein>
<gene>
    <name evidence="1" type="ORF">AAE02nite_37740</name>
</gene>
<name>A0A512B2E6_9BACT</name>
<evidence type="ECO:0000313" key="2">
    <source>
        <dbReference type="Proteomes" id="UP000321532"/>
    </source>
</evidence>
<comment type="caution">
    <text evidence="1">The sequence shown here is derived from an EMBL/GenBank/DDBJ whole genome shotgun (WGS) entry which is preliminary data.</text>
</comment>
<dbReference type="AlphaFoldDB" id="A0A512B2E6"/>
<dbReference type="OrthoDB" id="893929at2"/>
<reference evidence="1 2" key="1">
    <citation type="submission" date="2019-07" db="EMBL/GenBank/DDBJ databases">
        <title>Whole genome shotgun sequence of Adhaeribacter aerolatus NBRC 106133.</title>
        <authorList>
            <person name="Hosoyama A."/>
            <person name="Uohara A."/>
            <person name="Ohji S."/>
            <person name="Ichikawa N."/>
        </authorList>
    </citation>
    <scope>NUCLEOTIDE SEQUENCE [LARGE SCALE GENOMIC DNA]</scope>
    <source>
        <strain evidence="1 2">NBRC 106133</strain>
    </source>
</reference>
<dbReference type="EMBL" id="BJYS01000031">
    <property type="protein sequence ID" value="GEO06110.1"/>
    <property type="molecule type" value="Genomic_DNA"/>
</dbReference>
<dbReference type="Proteomes" id="UP000321532">
    <property type="component" value="Unassembled WGS sequence"/>
</dbReference>
<accession>A0A512B2E6</accession>
<keyword evidence="2" id="KW-1185">Reference proteome</keyword>
<organism evidence="1 2">
    <name type="scientific">Adhaeribacter aerolatus</name>
    <dbReference type="NCBI Taxonomy" id="670289"/>
    <lineage>
        <taxon>Bacteria</taxon>
        <taxon>Pseudomonadati</taxon>
        <taxon>Bacteroidota</taxon>
        <taxon>Cytophagia</taxon>
        <taxon>Cytophagales</taxon>
        <taxon>Hymenobacteraceae</taxon>
        <taxon>Adhaeribacter</taxon>
    </lineage>
</organism>